<dbReference type="InterPro" id="IPR052536">
    <property type="entry name" value="ABC-4_Integral_Memb_Prot"/>
</dbReference>
<keyword evidence="3" id="KW-1185">Reference proteome</keyword>
<dbReference type="PANTHER" id="PTHR46795">
    <property type="entry name" value="ABC TRANSPORTER PERMEASE-RELATED-RELATED"/>
    <property type="match status" value="1"/>
</dbReference>
<keyword evidence="1" id="KW-0812">Transmembrane</keyword>
<evidence type="ECO:0000313" key="2">
    <source>
        <dbReference type="EMBL" id="MBM7703189.1"/>
    </source>
</evidence>
<sequence length="149" mass="17090">MGNYTSDPQFFFLASGYDYNFMMQSYKSALFIVLLVGCAFFIAAGSFLYFRLYTDLDHDKRQYNTIAKVGLTQQELNKIATAQLALLFFVPIIIAAIHSLFAFQALQSMFTMSIAKETLLVILGFVIAQLLYFLFIRSRYLNHLKKAIM</sequence>
<comment type="caution">
    <text evidence="2">The sequence shown here is derived from an EMBL/GenBank/DDBJ whole genome shotgun (WGS) entry which is preliminary data.</text>
</comment>
<dbReference type="RefSeq" id="WP_205186742.1">
    <property type="nucleotide sequence ID" value="NZ_JAFBFC010000003.1"/>
</dbReference>
<organism evidence="2 3">
    <name type="scientific">Priestia iocasae</name>
    <dbReference type="NCBI Taxonomy" id="2291674"/>
    <lineage>
        <taxon>Bacteria</taxon>
        <taxon>Bacillati</taxon>
        <taxon>Bacillota</taxon>
        <taxon>Bacilli</taxon>
        <taxon>Bacillales</taxon>
        <taxon>Bacillaceae</taxon>
        <taxon>Priestia</taxon>
    </lineage>
</organism>
<gene>
    <name evidence="2" type="ORF">JOC83_002036</name>
</gene>
<keyword evidence="1" id="KW-0472">Membrane</keyword>
<reference evidence="2 3" key="1">
    <citation type="submission" date="2021-01" db="EMBL/GenBank/DDBJ databases">
        <title>Genomic Encyclopedia of Type Strains, Phase IV (KMG-IV): sequencing the most valuable type-strain genomes for metagenomic binning, comparative biology and taxonomic classification.</title>
        <authorList>
            <person name="Goeker M."/>
        </authorList>
    </citation>
    <scope>NUCLEOTIDE SEQUENCE [LARGE SCALE GENOMIC DNA]</scope>
    <source>
        <strain evidence="2 3">DSM 104297</strain>
    </source>
</reference>
<dbReference type="Gene3D" id="1.20.1070.10">
    <property type="entry name" value="Rhodopsin 7-helix transmembrane proteins"/>
    <property type="match status" value="1"/>
</dbReference>
<proteinExistence type="predicted"/>
<evidence type="ECO:0000256" key="1">
    <source>
        <dbReference type="SAM" id="Phobius"/>
    </source>
</evidence>
<dbReference type="EMBL" id="JAFBFC010000003">
    <property type="protein sequence ID" value="MBM7703189.1"/>
    <property type="molecule type" value="Genomic_DNA"/>
</dbReference>
<dbReference type="Proteomes" id="UP000809829">
    <property type="component" value="Unassembled WGS sequence"/>
</dbReference>
<protein>
    <submittedName>
        <fullName evidence="2">Na+/H+-translocating membrane pyrophosphatase</fullName>
    </submittedName>
</protein>
<name>A0ABS2QXI1_9BACI</name>
<feature type="transmembrane region" description="Helical" evidence="1">
    <location>
        <begin position="84"/>
        <end position="106"/>
    </location>
</feature>
<dbReference type="PANTHER" id="PTHR46795:SF2">
    <property type="entry name" value="ABC TRANSPORTER, PERMEASE PROTEIN"/>
    <property type="match status" value="1"/>
</dbReference>
<evidence type="ECO:0000313" key="3">
    <source>
        <dbReference type="Proteomes" id="UP000809829"/>
    </source>
</evidence>
<feature type="transmembrane region" description="Helical" evidence="1">
    <location>
        <begin position="29"/>
        <end position="50"/>
    </location>
</feature>
<feature type="transmembrane region" description="Helical" evidence="1">
    <location>
        <begin position="118"/>
        <end position="136"/>
    </location>
</feature>
<keyword evidence="1" id="KW-1133">Transmembrane helix</keyword>
<accession>A0ABS2QXI1</accession>